<comment type="caution">
    <text evidence="2">The sequence shown here is derived from an EMBL/GenBank/DDBJ whole genome shotgun (WGS) entry which is preliminary data.</text>
</comment>
<evidence type="ECO:0000256" key="1">
    <source>
        <dbReference type="SAM" id="MobiDB-lite"/>
    </source>
</evidence>
<dbReference type="Proteomes" id="UP000824120">
    <property type="component" value="Chromosome 1"/>
</dbReference>
<dbReference type="PANTHER" id="PTHR33180:SF31">
    <property type="entry name" value="POLYPROTEIN PROTEIN"/>
    <property type="match status" value="1"/>
</dbReference>
<name>A0A9J6B0H2_SOLCO</name>
<reference evidence="2 3" key="1">
    <citation type="submission" date="2020-09" db="EMBL/GenBank/DDBJ databases">
        <title>De no assembly of potato wild relative species, Solanum commersonii.</title>
        <authorList>
            <person name="Cho K."/>
        </authorList>
    </citation>
    <scope>NUCLEOTIDE SEQUENCE [LARGE SCALE GENOMIC DNA]</scope>
    <source>
        <strain evidence="2">LZ3.2</strain>
        <tissue evidence="2">Leaf</tissue>
    </source>
</reference>
<feature type="region of interest" description="Disordered" evidence="1">
    <location>
        <begin position="85"/>
        <end position="108"/>
    </location>
</feature>
<protein>
    <recommendedName>
        <fullName evidence="4">Polyprotein protein</fullName>
    </recommendedName>
</protein>
<evidence type="ECO:0000313" key="2">
    <source>
        <dbReference type="EMBL" id="KAG5630035.1"/>
    </source>
</evidence>
<dbReference type="PANTHER" id="PTHR33180">
    <property type="entry name" value="PHOTOSYSTEM II CP43 REACTION CENTER PROTEIN"/>
    <property type="match status" value="1"/>
</dbReference>
<organism evidence="2 3">
    <name type="scientific">Solanum commersonii</name>
    <name type="common">Commerson's wild potato</name>
    <name type="synonym">Commerson's nightshade</name>
    <dbReference type="NCBI Taxonomy" id="4109"/>
    <lineage>
        <taxon>Eukaryota</taxon>
        <taxon>Viridiplantae</taxon>
        <taxon>Streptophyta</taxon>
        <taxon>Embryophyta</taxon>
        <taxon>Tracheophyta</taxon>
        <taxon>Spermatophyta</taxon>
        <taxon>Magnoliopsida</taxon>
        <taxon>eudicotyledons</taxon>
        <taxon>Gunneridae</taxon>
        <taxon>Pentapetalae</taxon>
        <taxon>asterids</taxon>
        <taxon>lamiids</taxon>
        <taxon>Solanales</taxon>
        <taxon>Solanaceae</taxon>
        <taxon>Solanoideae</taxon>
        <taxon>Solaneae</taxon>
        <taxon>Solanum</taxon>
    </lineage>
</organism>
<evidence type="ECO:0000313" key="3">
    <source>
        <dbReference type="Proteomes" id="UP000824120"/>
    </source>
</evidence>
<keyword evidence="3" id="KW-1185">Reference proteome</keyword>
<dbReference type="OrthoDB" id="1306244at2759"/>
<gene>
    <name evidence="2" type="ORF">H5410_001752</name>
</gene>
<accession>A0A9J6B0H2</accession>
<proteinExistence type="predicted"/>
<dbReference type="EMBL" id="JACXVP010000001">
    <property type="protein sequence ID" value="KAG5630035.1"/>
    <property type="molecule type" value="Genomic_DNA"/>
</dbReference>
<evidence type="ECO:0008006" key="4">
    <source>
        <dbReference type="Google" id="ProtNLM"/>
    </source>
</evidence>
<sequence>MAMRAKQRQTSLPFPVLITELYQRAGVPRDNMRVIEVTPYSSTDIRHIEAEYTREEDNKRKAAPVDTSPEVDIDLILVEAFLPTSNPEASSTSAPSSSSQALGASTSS</sequence>
<dbReference type="AlphaFoldDB" id="A0A9J6B0H2"/>